<dbReference type="AlphaFoldDB" id="A0AA40FGH4"/>
<organism evidence="1 2">
    <name type="scientific">Melipona bicolor</name>
    <dbReference type="NCBI Taxonomy" id="60889"/>
    <lineage>
        <taxon>Eukaryota</taxon>
        <taxon>Metazoa</taxon>
        <taxon>Ecdysozoa</taxon>
        <taxon>Arthropoda</taxon>
        <taxon>Hexapoda</taxon>
        <taxon>Insecta</taxon>
        <taxon>Pterygota</taxon>
        <taxon>Neoptera</taxon>
        <taxon>Endopterygota</taxon>
        <taxon>Hymenoptera</taxon>
        <taxon>Apocrita</taxon>
        <taxon>Aculeata</taxon>
        <taxon>Apoidea</taxon>
        <taxon>Anthophila</taxon>
        <taxon>Apidae</taxon>
        <taxon>Melipona</taxon>
    </lineage>
</organism>
<gene>
    <name evidence="1" type="ORF">K0M31_014884</name>
</gene>
<evidence type="ECO:0000313" key="1">
    <source>
        <dbReference type="EMBL" id="KAK1118578.1"/>
    </source>
</evidence>
<comment type="caution">
    <text evidence="1">The sequence shown here is derived from an EMBL/GenBank/DDBJ whole genome shotgun (WGS) entry which is preliminary data.</text>
</comment>
<dbReference type="Proteomes" id="UP001177670">
    <property type="component" value="Unassembled WGS sequence"/>
</dbReference>
<protein>
    <submittedName>
        <fullName evidence="1">Uncharacterized protein</fullName>
    </submittedName>
</protein>
<reference evidence="1" key="1">
    <citation type="submission" date="2021-10" db="EMBL/GenBank/DDBJ databases">
        <title>Melipona bicolor Genome sequencing and assembly.</title>
        <authorList>
            <person name="Araujo N.S."/>
            <person name="Arias M.C."/>
        </authorList>
    </citation>
    <scope>NUCLEOTIDE SEQUENCE</scope>
    <source>
        <strain evidence="1">USP_2M_L1-L4_2017</strain>
        <tissue evidence="1">Whole body</tissue>
    </source>
</reference>
<accession>A0AA40FGH4</accession>
<sequence>MDTFIFRGVPGFKGERENKIEYLDKGQLEWEDQSPRWSKEFLDEFIAGCFSVSDWQMEGGREIKASQACTIRLDRKIVIARGVAGWGREGGKATRRRENWIIENAENPIARVN</sequence>
<proteinExistence type="predicted"/>
<evidence type="ECO:0000313" key="2">
    <source>
        <dbReference type="Proteomes" id="UP001177670"/>
    </source>
</evidence>
<name>A0AA40FGH4_9HYME</name>
<dbReference type="EMBL" id="JAHYIQ010000042">
    <property type="protein sequence ID" value="KAK1118578.1"/>
    <property type="molecule type" value="Genomic_DNA"/>
</dbReference>
<keyword evidence="2" id="KW-1185">Reference proteome</keyword>